<evidence type="ECO:0000313" key="2">
    <source>
        <dbReference type="EMBL" id="RRT43178.1"/>
    </source>
</evidence>
<feature type="coiled-coil region" evidence="1">
    <location>
        <begin position="76"/>
        <end position="117"/>
    </location>
</feature>
<accession>A0A426XUJ4</accession>
<protein>
    <submittedName>
        <fullName evidence="2">Uncharacterized protein</fullName>
    </submittedName>
</protein>
<dbReference type="AlphaFoldDB" id="A0A426XUJ4"/>
<dbReference type="Proteomes" id="UP000287651">
    <property type="component" value="Unassembled WGS sequence"/>
</dbReference>
<comment type="caution">
    <text evidence="2">The sequence shown here is derived from an EMBL/GenBank/DDBJ whole genome shotgun (WGS) entry which is preliminary data.</text>
</comment>
<reference evidence="2 3" key="1">
    <citation type="journal article" date="2014" name="Agronomy (Basel)">
        <title>A Draft Genome Sequence for Ensete ventricosum, the Drought-Tolerant Tree Against Hunger.</title>
        <authorList>
            <person name="Harrison J."/>
            <person name="Moore K.A."/>
            <person name="Paszkiewicz K."/>
            <person name="Jones T."/>
            <person name="Grant M."/>
            <person name="Ambacheew D."/>
            <person name="Muzemil S."/>
            <person name="Studholme D.J."/>
        </authorList>
    </citation>
    <scope>NUCLEOTIDE SEQUENCE [LARGE SCALE GENOMIC DNA]</scope>
</reference>
<keyword evidence="1" id="KW-0175">Coiled coil</keyword>
<sequence length="171" mass="19412">MGKPRQNMFGARNLASDLYNLPSEVLMDWAAMSVVLMALIDRVHDVNRVIISLGDKVDGLRKEVQRLKDGGNFEAVATTEQQASEAQSLADHLKDELEEATLRWESMEEELGEIQKRLFDSRDQLSELVPARFQAWYPNLEVKKDPFKELPEDVNVPMATKQPFDDSSPPP</sequence>
<organism evidence="2 3">
    <name type="scientific">Ensete ventricosum</name>
    <name type="common">Abyssinian banana</name>
    <name type="synonym">Musa ensete</name>
    <dbReference type="NCBI Taxonomy" id="4639"/>
    <lineage>
        <taxon>Eukaryota</taxon>
        <taxon>Viridiplantae</taxon>
        <taxon>Streptophyta</taxon>
        <taxon>Embryophyta</taxon>
        <taxon>Tracheophyta</taxon>
        <taxon>Spermatophyta</taxon>
        <taxon>Magnoliopsida</taxon>
        <taxon>Liliopsida</taxon>
        <taxon>Zingiberales</taxon>
        <taxon>Musaceae</taxon>
        <taxon>Ensete</taxon>
    </lineage>
</organism>
<name>A0A426XUJ4_ENSVE</name>
<gene>
    <name evidence="2" type="ORF">B296_00055654</name>
</gene>
<dbReference type="EMBL" id="AMZH03017317">
    <property type="protein sequence ID" value="RRT43178.1"/>
    <property type="molecule type" value="Genomic_DNA"/>
</dbReference>
<evidence type="ECO:0000313" key="3">
    <source>
        <dbReference type="Proteomes" id="UP000287651"/>
    </source>
</evidence>
<proteinExistence type="predicted"/>
<evidence type="ECO:0000256" key="1">
    <source>
        <dbReference type="SAM" id="Coils"/>
    </source>
</evidence>